<dbReference type="EMBL" id="KL197735">
    <property type="protein sequence ID" value="KDQ53251.1"/>
    <property type="molecule type" value="Genomic_DNA"/>
</dbReference>
<keyword evidence="3" id="KW-1185">Reference proteome</keyword>
<keyword evidence="1" id="KW-0732">Signal</keyword>
<protein>
    <submittedName>
        <fullName evidence="2">Uncharacterized protein</fullName>
    </submittedName>
</protein>
<reference evidence="3" key="1">
    <citation type="journal article" date="2014" name="Proc. Natl. Acad. Sci. U.S.A.">
        <title>Extensive sampling of basidiomycete genomes demonstrates inadequacy of the white-rot/brown-rot paradigm for wood decay fungi.</title>
        <authorList>
            <person name="Riley R."/>
            <person name="Salamov A.A."/>
            <person name="Brown D.W."/>
            <person name="Nagy L.G."/>
            <person name="Floudas D."/>
            <person name="Held B.W."/>
            <person name="Levasseur A."/>
            <person name="Lombard V."/>
            <person name="Morin E."/>
            <person name="Otillar R."/>
            <person name="Lindquist E.A."/>
            <person name="Sun H."/>
            <person name="LaButti K.M."/>
            <person name="Schmutz J."/>
            <person name="Jabbour D."/>
            <person name="Luo H."/>
            <person name="Baker S.E."/>
            <person name="Pisabarro A.G."/>
            <person name="Walton J.D."/>
            <person name="Blanchette R.A."/>
            <person name="Henrissat B."/>
            <person name="Martin F."/>
            <person name="Cullen D."/>
            <person name="Hibbett D.S."/>
            <person name="Grigoriev I.V."/>
        </authorList>
    </citation>
    <scope>NUCLEOTIDE SEQUENCE [LARGE SCALE GENOMIC DNA]</scope>
    <source>
        <strain evidence="3">MUCL 33604</strain>
    </source>
</reference>
<evidence type="ECO:0000256" key="1">
    <source>
        <dbReference type="SAM" id="SignalP"/>
    </source>
</evidence>
<dbReference type="HOGENOM" id="CLU_1740792_0_0_1"/>
<organism evidence="2 3">
    <name type="scientific">Jaapia argillacea MUCL 33604</name>
    <dbReference type="NCBI Taxonomy" id="933084"/>
    <lineage>
        <taxon>Eukaryota</taxon>
        <taxon>Fungi</taxon>
        <taxon>Dikarya</taxon>
        <taxon>Basidiomycota</taxon>
        <taxon>Agaricomycotina</taxon>
        <taxon>Agaricomycetes</taxon>
        <taxon>Agaricomycetidae</taxon>
        <taxon>Jaapiales</taxon>
        <taxon>Jaapiaceae</taxon>
        <taxon>Jaapia</taxon>
    </lineage>
</organism>
<evidence type="ECO:0000313" key="3">
    <source>
        <dbReference type="Proteomes" id="UP000027265"/>
    </source>
</evidence>
<proteinExistence type="predicted"/>
<feature type="signal peptide" evidence="1">
    <location>
        <begin position="1"/>
        <end position="18"/>
    </location>
</feature>
<dbReference type="InParanoid" id="A0A067PSF0"/>
<feature type="chain" id="PRO_5001643425" evidence="1">
    <location>
        <begin position="19"/>
        <end position="150"/>
    </location>
</feature>
<dbReference type="AlphaFoldDB" id="A0A067PSF0"/>
<dbReference type="Proteomes" id="UP000027265">
    <property type="component" value="Unassembled WGS sequence"/>
</dbReference>
<name>A0A067PSF0_9AGAM</name>
<accession>A0A067PSF0</accession>
<gene>
    <name evidence="2" type="ORF">JAAARDRAFT_439121</name>
</gene>
<evidence type="ECO:0000313" key="2">
    <source>
        <dbReference type="EMBL" id="KDQ53251.1"/>
    </source>
</evidence>
<sequence length="150" mass="16600">MISALLTTAGWPVRCCVALWHRLAIASKHLDVYTSETYFWLALIVMSTQIDSAPCGTGIGYLSLMCPSPVYSSLSRELLVKLVSFYPTREDSDVSRITHGLVSWLSRLTSIKNDVLDLLCASEEFRVYCCDVGIFSPAALYPHTSASLSR</sequence>